<keyword evidence="9" id="KW-1185">Reference proteome</keyword>
<feature type="domain" description="CusB-like beta-barrel" evidence="6">
    <location>
        <begin position="374"/>
        <end position="448"/>
    </location>
</feature>
<protein>
    <submittedName>
        <fullName evidence="8">HlyD family secretion protein</fullName>
    </submittedName>
</protein>
<evidence type="ECO:0000259" key="6">
    <source>
        <dbReference type="Pfam" id="PF25954"/>
    </source>
</evidence>
<dbReference type="InterPro" id="IPR006143">
    <property type="entry name" value="RND_pump_MFP"/>
</dbReference>
<dbReference type="InterPro" id="IPR058627">
    <property type="entry name" value="MdtA-like_C"/>
</dbReference>
<dbReference type="Pfam" id="PF25967">
    <property type="entry name" value="RND-MFP_C"/>
    <property type="match status" value="1"/>
</dbReference>
<evidence type="ECO:0000256" key="4">
    <source>
        <dbReference type="SAM" id="Coils"/>
    </source>
</evidence>
<sequence>MKKKSMIAVAVTVVAAVSAVSLICYIRGNEKTEEVVTKETTVERGNIVTGITESGSVSVGTQTQEYDLEIVQVDLTSANTGSSSTGTSNSSVSNSSGTSSQKETESSSKTEAGGASQALPGNMGTGGTDSVSGFTQTSSGSIAVPSDSTTGTSSETTLVVEEVYIAQGQKVNAGEPILKVTADSADAFREELERAAANAELALKAAELEDEETKLKAESEYEAYQAAGSVAEAVYEAEIASIDNNIASLQSQLDSTSDDAQAASLQSQLDQANREAETKKLEARQKYEETMLNYENAKELYEVSMNSVGQAAEEAQETLDTANENLAAFQSLVTDNTIYAACSGTVVTSSYAAGDSLNSETPLAEYADEGAVTIEVSVMQDDIESVTIGDEVQISFAAFADEVYSGTVTAIDAADTSSSTVSYPVTITLDTVPEKVLTGMTANVTFITKEIEDVLYVSNKAVVAEDAKSYVKVKDESGNVQQVEVTTGFSDGVHVEIQEGLKEGDTVLIESKVES</sequence>
<proteinExistence type="inferred from homology"/>
<feature type="coiled-coil region" evidence="4">
    <location>
        <begin position="185"/>
        <end position="332"/>
    </location>
</feature>
<dbReference type="GO" id="GO:0016020">
    <property type="term" value="C:membrane"/>
    <property type="evidence" value="ECO:0007669"/>
    <property type="project" value="InterPro"/>
</dbReference>
<evidence type="ECO:0000313" key="9">
    <source>
        <dbReference type="Proteomes" id="UP000184245"/>
    </source>
</evidence>
<dbReference type="EMBL" id="FQVI01000002">
    <property type="protein sequence ID" value="SHE50329.1"/>
    <property type="molecule type" value="Genomic_DNA"/>
</dbReference>
<keyword evidence="3 4" id="KW-0175">Coiled coil</keyword>
<evidence type="ECO:0000256" key="5">
    <source>
        <dbReference type="SAM" id="MobiDB-lite"/>
    </source>
</evidence>
<dbReference type="OrthoDB" id="9810430at2"/>
<organism evidence="8 9">
    <name type="scientific">Lactonifactor longoviformis DSM 17459</name>
    <dbReference type="NCBI Taxonomy" id="1122155"/>
    <lineage>
        <taxon>Bacteria</taxon>
        <taxon>Bacillati</taxon>
        <taxon>Bacillota</taxon>
        <taxon>Clostridia</taxon>
        <taxon>Eubacteriales</taxon>
        <taxon>Clostridiaceae</taxon>
        <taxon>Lactonifactor</taxon>
    </lineage>
</organism>
<dbReference type="InterPro" id="IPR058792">
    <property type="entry name" value="Beta-barrel_RND_2"/>
</dbReference>
<dbReference type="Proteomes" id="UP000184245">
    <property type="component" value="Unassembled WGS sequence"/>
</dbReference>
<dbReference type="PANTHER" id="PTHR32347">
    <property type="entry name" value="EFFLUX SYSTEM COMPONENT YKNX-RELATED"/>
    <property type="match status" value="1"/>
</dbReference>
<dbReference type="GO" id="GO:0030313">
    <property type="term" value="C:cell envelope"/>
    <property type="evidence" value="ECO:0007669"/>
    <property type="project" value="UniProtKB-SubCell"/>
</dbReference>
<gene>
    <name evidence="8" type="ORF">SAMN02745158_00674</name>
</gene>
<dbReference type="PRINTS" id="PR01490">
    <property type="entry name" value="RTXTOXIND"/>
</dbReference>
<feature type="domain" description="Multidrug resistance protein MdtA-like C-terminal permuted SH3" evidence="7">
    <location>
        <begin position="464"/>
        <end position="510"/>
    </location>
</feature>
<dbReference type="STRING" id="1122155.SAMN02745158_00674"/>
<evidence type="ECO:0000256" key="2">
    <source>
        <dbReference type="ARBA" id="ARBA00009477"/>
    </source>
</evidence>
<comment type="subcellular location">
    <subcellularLocation>
        <location evidence="1">Cell envelope</location>
    </subcellularLocation>
</comment>
<feature type="compositionally biased region" description="Polar residues" evidence="5">
    <location>
        <begin position="128"/>
        <end position="141"/>
    </location>
</feature>
<dbReference type="AlphaFoldDB" id="A0A1M4U0U7"/>
<feature type="region of interest" description="Disordered" evidence="5">
    <location>
        <begin position="78"/>
        <end position="153"/>
    </location>
</feature>
<evidence type="ECO:0000256" key="3">
    <source>
        <dbReference type="ARBA" id="ARBA00023054"/>
    </source>
</evidence>
<dbReference type="NCBIfam" id="TIGR01730">
    <property type="entry name" value="RND_mfp"/>
    <property type="match status" value="1"/>
</dbReference>
<dbReference type="RefSeq" id="WP_072848981.1">
    <property type="nucleotide sequence ID" value="NZ_FQVI01000002.1"/>
</dbReference>
<name>A0A1M4U0U7_9CLOT</name>
<accession>A0A1M4U0U7</accession>
<dbReference type="Gene3D" id="2.40.420.20">
    <property type="match status" value="1"/>
</dbReference>
<dbReference type="Gene3D" id="2.40.30.170">
    <property type="match status" value="1"/>
</dbReference>
<evidence type="ECO:0000313" key="8">
    <source>
        <dbReference type="EMBL" id="SHE50329.1"/>
    </source>
</evidence>
<dbReference type="Pfam" id="PF25954">
    <property type="entry name" value="Beta-barrel_RND_2"/>
    <property type="match status" value="1"/>
</dbReference>
<comment type="similarity">
    <text evidence="2">Belongs to the membrane fusion protein (MFP) (TC 8.A.1) family.</text>
</comment>
<reference evidence="8 9" key="1">
    <citation type="submission" date="2016-11" db="EMBL/GenBank/DDBJ databases">
        <authorList>
            <person name="Jaros S."/>
            <person name="Januszkiewicz K."/>
            <person name="Wedrychowicz H."/>
        </authorList>
    </citation>
    <scope>NUCLEOTIDE SEQUENCE [LARGE SCALE GENOMIC DNA]</scope>
    <source>
        <strain evidence="8 9">DSM 17459</strain>
    </source>
</reference>
<feature type="compositionally biased region" description="Low complexity" evidence="5">
    <location>
        <begin position="78"/>
        <end position="101"/>
    </location>
</feature>
<dbReference type="PANTHER" id="PTHR32347:SF14">
    <property type="entry name" value="EFFLUX SYSTEM COMPONENT YKNX-RELATED"/>
    <property type="match status" value="1"/>
</dbReference>
<dbReference type="InterPro" id="IPR050465">
    <property type="entry name" value="UPF0194_transport"/>
</dbReference>
<dbReference type="GO" id="GO:0022857">
    <property type="term" value="F:transmembrane transporter activity"/>
    <property type="evidence" value="ECO:0007669"/>
    <property type="project" value="InterPro"/>
</dbReference>
<evidence type="ECO:0000259" key="7">
    <source>
        <dbReference type="Pfam" id="PF25967"/>
    </source>
</evidence>
<evidence type="ECO:0000256" key="1">
    <source>
        <dbReference type="ARBA" id="ARBA00004196"/>
    </source>
</evidence>